<feature type="compositionally biased region" description="Low complexity" evidence="1">
    <location>
        <begin position="143"/>
        <end position="160"/>
    </location>
</feature>
<reference evidence="3" key="1">
    <citation type="journal article" date="2011" name="Nature">
        <title>Genome sequence and analysis of the tuber crop potato.</title>
        <authorList>
            <consortium name="The Potato Genome Sequencing Consortium"/>
        </authorList>
    </citation>
    <scope>NUCLEOTIDE SEQUENCE [LARGE SCALE GENOMIC DNA]</scope>
    <source>
        <strain evidence="3">cv. DM1-3 516 R44</strain>
    </source>
</reference>
<dbReference type="HOGENOM" id="CLU_062534_0_0_1"/>
<dbReference type="EnsemblPlants" id="PGSC0003DMT400096167">
    <property type="protein sequence ID" value="PGSC0003DMT400096167"/>
    <property type="gene ID" value="PGSC0003DMG400045738"/>
</dbReference>
<feature type="compositionally biased region" description="Basic and acidic residues" evidence="1">
    <location>
        <begin position="128"/>
        <end position="139"/>
    </location>
</feature>
<protein>
    <submittedName>
        <fullName evidence="2">Integrase core domain containing protein</fullName>
    </submittedName>
</protein>
<feature type="region of interest" description="Disordered" evidence="1">
    <location>
        <begin position="124"/>
        <end position="210"/>
    </location>
</feature>
<keyword evidence="3" id="KW-1185">Reference proteome</keyword>
<dbReference type="PaxDb" id="4113-PGSC0003DMT400096167"/>
<reference evidence="2" key="2">
    <citation type="submission" date="2015-06" db="UniProtKB">
        <authorList>
            <consortium name="EnsemblPlants"/>
        </authorList>
    </citation>
    <scope>IDENTIFICATION</scope>
    <source>
        <strain evidence="2">DM1-3 516 R44</strain>
    </source>
</reference>
<proteinExistence type="predicted"/>
<dbReference type="InParanoid" id="M1DXV1"/>
<accession>M1DXV1</accession>
<dbReference type="Gramene" id="PGSC0003DMT400096167">
    <property type="protein sequence ID" value="PGSC0003DMT400096167"/>
    <property type="gene ID" value="PGSC0003DMG400045738"/>
</dbReference>
<evidence type="ECO:0000256" key="1">
    <source>
        <dbReference type="SAM" id="MobiDB-lite"/>
    </source>
</evidence>
<evidence type="ECO:0000313" key="2">
    <source>
        <dbReference type="EnsemblPlants" id="PGSC0003DMT400096167"/>
    </source>
</evidence>
<organism evidence="2 3">
    <name type="scientific">Solanum tuberosum</name>
    <name type="common">Potato</name>
    <dbReference type="NCBI Taxonomy" id="4113"/>
    <lineage>
        <taxon>Eukaryota</taxon>
        <taxon>Viridiplantae</taxon>
        <taxon>Streptophyta</taxon>
        <taxon>Embryophyta</taxon>
        <taxon>Tracheophyta</taxon>
        <taxon>Spermatophyta</taxon>
        <taxon>Magnoliopsida</taxon>
        <taxon>eudicotyledons</taxon>
        <taxon>Gunneridae</taxon>
        <taxon>Pentapetalae</taxon>
        <taxon>asterids</taxon>
        <taxon>lamiids</taxon>
        <taxon>Solanales</taxon>
        <taxon>Solanaceae</taxon>
        <taxon>Solanoideae</taxon>
        <taxon>Solaneae</taxon>
        <taxon>Solanum</taxon>
    </lineage>
</organism>
<dbReference type="AlphaFoldDB" id="M1DXV1"/>
<sequence length="267" mass="30103">MVRGLIHDPSCQSVDRLHSQVLRPHPWTWTTLCFLTYNTWVLPQVRYEKSIENGLVQRSTDPIDGPSFYPRTVDGVRRSQCHHEITSLHVACKGNRLSPYFECTMAPKKLITYSKQGKSKSVAPNFRLIDKDTDTERDPAYVPPNTRTSPTAPRATRGTPEGSESAHASGSNTKSATGSSQNEQEALSDEATSSESVTIPRNENPNPVAGELNRWCVEGQWQIYRDAKMINDKEKKARIVTEEHRVLTGSLHTVPDIYRLFNLHKCD</sequence>
<evidence type="ECO:0000313" key="3">
    <source>
        <dbReference type="Proteomes" id="UP000011115"/>
    </source>
</evidence>
<dbReference type="Proteomes" id="UP000011115">
    <property type="component" value="Unassembled WGS sequence"/>
</dbReference>
<feature type="compositionally biased region" description="Polar residues" evidence="1">
    <location>
        <begin position="166"/>
        <end position="205"/>
    </location>
</feature>
<name>M1DXV1_SOLTU</name>